<dbReference type="CDD" id="cd00130">
    <property type="entry name" value="PAS"/>
    <property type="match status" value="1"/>
</dbReference>
<dbReference type="InterPro" id="IPR000014">
    <property type="entry name" value="PAS"/>
</dbReference>
<dbReference type="SUPFAM" id="SSF55785">
    <property type="entry name" value="PYP-like sensor domain (PAS domain)"/>
    <property type="match status" value="1"/>
</dbReference>
<feature type="domain" description="PAS fold-4" evidence="1">
    <location>
        <begin position="9"/>
        <end position="115"/>
    </location>
</feature>
<dbReference type="Gene3D" id="3.30.450.20">
    <property type="entry name" value="PAS domain"/>
    <property type="match status" value="1"/>
</dbReference>
<dbReference type="InterPro" id="IPR035965">
    <property type="entry name" value="PAS-like_dom_sf"/>
</dbReference>
<evidence type="ECO:0000259" key="1">
    <source>
        <dbReference type="Pfam" id="PF08448"/>
    </source>
</evidence>
<evidence type="ECO:0000313" key="2">
    <source>
        <dbReference type="EMBL" id="WZC50645.1"/>
    </source>
</evidence>
<dbReference type="EMBL" id="CP150951">
    <property type="protein sequence ID" value="WZC50645.1"/>
    <property type="molecule type" value="Genomic_DNA"/>
</dbReference>
<reference evidence="3" key="1">
    <citation type="submission" date="2024-04" db="EMBL/GenBank/DDBJ databases">
        <title>Phylogenomic analyses of a clade within the roseobacter group suggest taxonomic reassignments of species of the genera Aestuariivita, Citreicella, Loktanella, Nautella, Pelagibaca, Ruegeria, Thalassobius, Thiobacimonas and Tropicibacter, and the proposal o.</title>
        <authorList>
            <person name="Jeon C.O."/>
        </authorList>
    </citation>
    <scope>NUCLEOTIDE SEQUENCE [LARGE SCALE GENOMIC DNA]</scope>
    <source>
        <strain evidence="3">BS5-3</strain>
    </source>
</reference>
<dbReference type="RefSeq" id="WP_341368747.1">
    <property type="nucleotide sequence ID" value="NZ_CP150951.2"/>
</dbReference>
<organism evidence="2 3">
    <name type="scientific">Yoonia phaeophyticola</name>
    <dbReference type="NCBI Taxonomy" id="3137369"/>
    <lineage>
        <taxon>Bacteria</taxon>
        <taxon>Pseudomonadati</taxon>
        <taxon>Pseudomonadota</taxon>
        <taxon>Alphaproteobacteria</taxon>
        <taxon>Rhodobacterales</taxon>
        <taxon>Paracoccaceae</taxon>
        <taxon>Yoonia</taxon>
    </lineage>
</organism>
<accession>A0ABZ2VB83</accession>
<dbReference type="Pfam" id="PF08448">
    <property type="entry name" value="PAS_4"/>
    <property type="match status" value="1"/>
</dbReference>
<protein>
    <submittedName>
        <fullName evidence="2">PAS domain-containing protein</fullName>
    </submittedName>
</protein>
<gene>
    <name evidence="2" type="ORF">AABB29_08560</name>
</gene>
<evidence type="ECO:0000313" key="3">
    <source>
        <dbReference type="Proteomes" id="UP001440612"/>
    </source>
</evidence>
<proteinExistence type="predicted"/>
<dbReference type="Proteomes" id="UP001440612">
    <property type="component" value="Chromosome"/>
</dbReference>
<dbReference type="InterPro" id="IPR013656">
    <property type="entry name" value="PAS_4"/>
</dbReference>
<keyword evidence="3" id="KW-1185">Reference proteome</keyword>
<name>A0ABZ2VB83_9RHOB</name>
<sequence>MAKPLSALRDSPDCVKLLNRAGRISFMGEQGLRTMALDSLSDVVGKAWWDFWAADQRDLIRQRFDAALAGDVQEFRLQGAMGRSDPKTWAVTLSAVPGVDGVPTSVLVVSRDIAQE</sequence>